<evidence type="ECO:0000259" key="4">
    <source>
        <dbReference type="PROSITE" id="PS50222"/>
    </source>
</evidence>
<dbReference type="VEuPathDB" id="CryptoDB:Vbra_2059"/>
<dbReference type="Pfam" id="PF13499">
    <property type="entry name" value="EF-hand_7"/>
    <property type="match status" value="2"/>
</dbReference>
<dbReference type="PROSITE" id="PS50222">
    <property type="entry name" value="EF_HAND_2"/>
    <property type="match status" value="3"/>
</dbReference>
<dbReference type="PhylomeDB" id="A0A0G4EGC0"/>
<dbReference type="STRING" id="1169540.A0A0G4EGC0"/>
<dbReference type="SUPFAM" id="SSF47473">
    <property type="entry name" value="EF-hand"/>
    <property type="match status" value="2"/>
</dbReference>
<reference evidence="5 6" key="1">
    <citation type="submission" date="2014-11" db="EMBL/GenBank/DDBJ databases">
        <authorList>
            <person name="Zhu J."/>
            <person name="Qi W."/>
            <person name="Song R."/>
        </authorList>
    </citation>
    <scope>NUCLEOTIDE SEQUENCE [LARGE SCALE GENOMIC DNA]</scope>
</reference>
<evidence type="ECO:0000313" key="5">
    <source>
        <dbReference type="EMBL" id="CEL94444.1"/>
    </source>
</evidence>
<name>A0A0G4EGC0_VITBC</name>
<dbReference type="OMA" id="MPMKYAD"/>
<dbReference type="InterPro" id="IPR002048">
    <property type="entry name" value="EF_hand_dom"/>
</dbReference>
<dbReference type="InterPro" id="IPR011992">
    <property type="entry name" value="EF-hand-dom_pair"/>
</dbReference>
<dbReference type="Gene3D" id="1.10.238.10">
    <property type="entry name" value="EF-hand"/>
    <property type="match status" value="3"/>
</dbReference>
<evidence type="ECO:0000256" key="3">
    <source>
        <dbReference type="ARBA" id="ARBA00022837"/>
    </source>
</evidence>
<dbReference type="GO" id="GO:0005509">
    <property type="term" value="F:calcium ion binding"/>
    <property type="evidence" value="ECO:0007669"/>
    <property type="project" value="InterPro"/>
</dbReference>
<dbReference type="PANTHER" id="PTHR10827:SF98">
    <property type="entry name" value="45 KDA CALCIUM-BINDING PROTEIN"/>
    <property type="match status" value="1"/>
</dbReference>
<evidence type="ECO:0000256" key="1">
    <source>
        <dbReference type="ARBA" id="ARBA00022723"/>
    </source>
</evidence>
<dbReference type="OrthoDB" id="26525at2759"/>
<sequence length="261" mass="30205">MPFNSASAVLGLSSDELKDRITKIFPLIDTDGDGVLSRDEIVEWLRRINEKVTQRQTRLEYDAIDKDSDGRVTLAEVRESYYGENQHEDDEAMADVKKRFEVADKDQDYVLSLVEFEALMHPSKDEDLMKLELDEILNAQDKDYDRKISWEEFRSDQDEDVKVLEDEFRQYDRDGDQYIDEDDIRALLDDQGPETVEKDADELIADTFGPEASSISLTSLLEKLDAVVQSRLTDYGELLRFPAEYDLTVSFDEPIIQHDEL</sequence>
<dbReference type="PROSITE" id="PS00018">
    <property type="entry name" value="EF_HAND_1"/>
    <property type="match status" value="3"/>
</dbReference>
<evidence type="ECO:0000313" key="6">
    <source>
        <dbReference type="Proteomes" id="UP000041254"/>
    </source>
</evidence>
<organism evidence="5 6">
    <name type="scientific">Vitrella brassicaformis (strain CCMP3155)</name>
    <dbReference type="NCBI Taxonomy" id="1169540"/>
    <lineage>
        <taxon>Eukaryota</taxon>
        <taxon>Sar</taxon>
        <taxon>Alveolata</taxon>
        <taxon>Colpodellida</taxon>
        <taxon>Vitrellaceae</taxon>
        <taxon>Vitrella</taxon>
    </lineage>
</organism>
<feature type="domain" description="EF-hand" evidence="4">
    <location>
        <begin position="91"/>
        <end position="126"/>
    </location>
</feature>
<dbReference type="GO" id="GO:0005783">
    <property type="term" value="C:endoplasmic reticulum"/>
    <property type="evidence" value="ECO:0007669"/>
    <property type="project" value="TreeGrafter"/>
</dbReference>
<dbReference type="InParanoid" id="A0A0G4EGC0"/>
<keyword evidence="3" id="KW-0106">Calcium</keyword>
<dbReference type="FunCoup" id="A0A0G4EGC0">
    <property type="interactions" value="6"/>
</dbReference>
<dbReference type="EMBL" id="CDMY01000219">
    <property type="protein sequence ID" value="CEL94444.1"/>
    <property type="molecule type" value="Genomic_DNA"/>
</dbReference>
<dbReference type="PANTHER" id="PTHR10827">
    <property type="entry name" value="RETICULOCALBIN"/>
    <property type="match status" value="1"/>
</dbReference>
<dbReference type="AlphaFoldDB" id="A0A0G4EGC0"/>
<keyword evidence="6" id="KW-1185">Reference proteome</keyword>
<evidence type="ECO:0000256" key="2">
    <source>
        <dbReference type="ARBA" id="ARBA00022737"/>
    </source>
</evidence>
<keyword evidence="1" id="KW-0479">Metal-binding</keyword>
<protein>
    <recommendedName>
        <fullName evidence="4">EF-hand domain-containing protein</fullName>
    </recommendedName>
</protein>
<proteinExistence type="predicted"/>
<gene>
    <name evidence="5" type="ORF">Vbra_2059</name>
</gene>
<dbReference type="Proteomes" id="UP000041254">
    <property type="component" value="Unassembled WGS sequence"/>
</dbReference>
<dbReference type="SMART" id="SM00054">
    <property type="entry name" value="EFh"/>
    <property type="match status" value="4"/>
</dbReference>
<feature type="domain" description="EF-hand" evidence="4">
    <location>
        <begin position="159"/>
        <end position="194"/>
    </location>
</feature>
<accession>A0A0G4EGC0</accession>
<feature type="domain" description="EF-hand" evidence="4">
    <location>
        <begin position="16"/>
        <end position="51"/>
    </location>
</feature>
<dbReference type="InterPro" id="IPR018247">
    <property type="entry name" value="EF_Hand_1_Ca_BS"/>
</dbReference>
<keyword evidence="2" id="KW-0677">Repeat</keyword>